<dbReference type="Proteomes" id="UP000276389">
    <property type="component" value="Unassembled WGS sequence"/>
</dbReference>
<evidence type="ECO:0000256" key="1">
    <source>
        <dbReference type="SAM" id="SignalP"/>
    </source>
</evidence>
<evidence type="ECO:0000313" key="2">
    <source>
        <dbReference type="EMBL" id="RSK68023.1"/>
    </source>
</evidence>
<accession>A0A428LT27</accession>
<organism evidence="2 3">
    <name type="scientific">Enterobacter huaxiensis</name>
    <dbReference type="NCBI Taxonomy" id="2494702"/>
    <lineage>
        <taxon>Bacteria</taxon>
        <taxon>Pseudomonadati</taxon>
        <taxon>Pseudomonadota</taxon>
        <taxon>Gammaproteobacteria</taxon>
        <taxon>Enterobacterales</taxon>
        <taxon>Enterobacteriaceae</taxon>
        <taxon>Enterobacter</taxon>
    </lineage>
</organism>
<comment type="caution">
    <text evidence="2">The sequence shown here is derived from an EMBL/GenBank/DDBJ whole genome shotgun (WGS) entry which is preliminary data.</text>
</comment>
<dbReference type="AlphaFoldDB" id="A0A428LT27"/>
<keyword evidence="1" id="KW-0732">Signal</keyword>
<gene>
    <name evidence="2" type="ORF">EJE24_09725</name>
</gene>
<dbReference type="EMBL" id="RWHU01000003">
    <property type="protein sequence ID" value="RSK68023.1"/>
    <property type="molecule type" value="Genomic_DNA"/>
</dbReference>
<sequence length="462" mass="51760">MKRVLARITLILSCAPFSLLAECLSGAEVAQNATVTLFEQTTYVKKQTSPWQINGKNPYTRNNVFNDAGINIASSCALVDNALNLDFSLYGLTWYGARPLGAFEKEDRRSRAILEKLRMVYSVSDQIQLEMGKLKPKPGLFFLRSPADLLSQYYGGFKPTRLYDPQMRSAYQSSSWAATLSADDRQHALSLSVVPKLSTIDKHYLSSSAWSDNQRGNSSEAWLLSYSSHHFRDHTPGARVLLGDSQSVAFSDSFTWTPQVTFKGEMAFHRGQRWRHLSDRQRRALERYQFPTSLYSAEDKPGVELAAGGEYTSDNFSLFGLEYYFQSEGYSRSQWQKQRELLRFLNTRIGYDPLDSAFDSYKYLMSSEISNTGNKGMLQGKHYLNAWASLQAGGDIALRPYLVLNLVDTSTLAGLHVSAPLNAINDSLEAFGGFYAALGAADSEFALFGESVGMYVGLKYYL</sequence>
<proteinExistence type="predicted"/>
<name>A0A428LT27_9ENTR</name>
<feature type="chain" id="PRO_5018995315" evidence="1">
    <location>
        <begin position="22"/>
        <end position="462"/>
    </location>
</feature>
<feature type="signal peptide" evidence="1">
    <location>
        <begin position="1"/>
        <end position="21"/>
    </location>
</feature>
<dbReference type="RefSeq" id="WP_125914346.1">
    <property type="nucleotide sequence ID" value="NZ_RWHU01000003.1"/>
</dbReference>
<reference evidence="2 3" key="1">
    <citation type="submission" date="2018-12" db="EMBL/GenBank/DDBJ databases">
        <title>The Genome Submission of two Enterobacter spp. strains.</title>
        <authorList>
            <person name="Wu W."/>
            <person name="Wei L."/>
            <person name="Feng Y."/>
            <person name="Zong Z."/>
        </authorList>
    </citation>
    <scope>NUCLEOTIDE SEQUENCE [LARGE SCALE GENOMIC DNA]</scope>
    <source>
        <strain evidence="2 3">WCHEHu045002</strain>
    </source>
</reference>
<evidence type="ECO:0000313" key="3">
    <source>
        <dbReference type="Proteomes" id="UP000276389"/>
    </source>
</evidence>
<protein>
    <submittedName>
        <fullName evidence="2">Uncharacterized protein</fullName>
    </submittedName>
</protein>